<dbReference type="Pfam" id="PF05036">
    <property type="entry name" value="SPOR"/>
    <property type="match status" value="1"/>
</dbReference>
<dbReference type="Gene3D" id="3.30.70.1070">
    <property type="entry name" value="Sporulation related repeat"/>
    <property type="match status" value="1"/>
</dbReference>
<feature type="domain" description="SPOR" evidence="2">
    <location>
        <begin position="56"/>
        <end position="133"/>
    </location>
</feature>
<dbReference type="Proteomes" id="UP000290204">
    <property type="component" value="Unassembled WGS sequence"/>
</dbReference>
<sequence length="148" mass="16771">MKKNILLCLMLCVAVFAHAQIATDTVSSNVFVIKDSRIDLLAKKKAEINKKAADAKRPTKGFRIQVLNTTDRTQALAAKSKLLAQYPDHKTYLLYQAPYFKLRIGNFVERNEADDLKKELAKMFPTGVFVIPSDIEYKAPPEKEEIIK</sequence>
<dbReference type="PROSITE" id="PS51724">
    <property type="entry name" value="SPOR"/>
    <property type="match status" value="1"/>
</dbReference>
<gene>
    <name evidence="3" type="ORF">ESA94_20825</name>
</gene>
<evidence type="ECO:0000313" key="4">
    <source>
        <dbReference type="Proteomes" id="UP000290204"/>
    </source>
</evidence>
<comment type="caution">
    <text evidence="3">The sequence shown here is derived from an EMBL/GenBank/DDBJ whole genome shotgun (WGS) entry which is preliminary data.</text>
</comment>
<dbReference type="AlphaFoldDB" id="A0A4Q1CD40"/>
<dbReference type="GO" id="GO:0042834">
    <property type="term" value="F:peptidoglycan binding"/>
    <property type="evidence" value="ECO:0007669"/>
    <property type="project" value="InterPro"/>
</dbReference>
<dbReference type="RefSeq" id="WP_129132897.1">
    <property type="nucleotide sequence ID" value="NZ_SDHW01000010.1"/>
</dbReference>
<dbReference type="EMBL" id="SDHW01000010">
    <property type="protein sequence ID" value="RXK57498.1"/>
    <property type="molecule type" value="Genomic_DNA"/>
</dbReference>
<evidence type="ECO:0000256" key="1">
    <source>
        <dbReference type="SAM" id="SignalP"/>
    </source>
</evidence>
<dbReference type="OrthoDB" id="2473397at2"/>
<dbReference type="InterPro" id="IPR007730">
    <property type="entry name" value="SPOR-like_dom"/>
</dbReference>
<name>A0A4Q1CD40_9BACT</name>
<accession>A0A4Q1CD40</accession>
<proteinExistence type="predicted"/>
<protein>
    <submittedName>
        <fullName evidence="3">SPOR domain-containing protein</fullName>
    </submittedName>
</protein>
<keyword evidence="1" id="KW-0732">Signal</keyword>
<feature type="chain" id="PRO_5020424722" evidence="1">
    <location>
        <begin position="20"/>
        <end position="148"/>
    </location>
</feature>
<keyword evidence="4" id="KW-1185">Reference proteome</keyword>
<organism evidence="3 4">
    <name type="scientific">Lacibacter luteus</name>
    <dbReference type="NCBI Taxonomy" id="2508719"/>
    <lineage>
        <taxon>Bacteria</taxon>
        <taxon>Pseudomonadati</taxon>
        <taxon>Bacteroidota</taxon>
        <taxon>Chitinophagia</taxon>
        <taxon>Chitinophagales</taxon>
        <taxon>Chitinophagaceae</taxon>
        <taxon>Lacibacter</taxon>
    </lineage>
</organism>
<evidence type="ECO:0000259" key="2">
    <source>
        <dbReference type="PROSITE" id="PS51724"/>
    </source>
</evidence>
<reference evidence="3 4" key="1">
    <citation type="submission" date="2019-01" db="EMBL/GenBank/DDBJ databases">
        <title>Lacibacter sp. strain TTM-7.</title>
        <authorList>
            <person name="Chen W.-M."/>
        </authorList>
    </citation>
    <scope>NUCLEOTIDE SEQUENCE [LARGE SCALE GENOMIC DNA]</scope>
    <source>
        <strain evidence="3 4">TTM-7</strain>
    </source>
</reference>
<dbReference type="SUPFAM" id="SSF110997">
    <property type="entry name" value="Sporulation related repeat"/>
    <property type="match status" value="1"/>
</dbReference>
<evidence type="ECO:0000313" key="3">
    <source>
        <dbReference type="EMBL" id="RXK57498.1"/>
    </source>
</evidence>
<dbReference type="InterPro" id="IPR036680">
    <property type="entry name" value="SPOR-like_sf"/>
</dbReference>
<feature type="signal peptide" evidence="1">
    <location>
        <begin position="1"/>
        <end position="19"/>
    </location>
</feature>